<dbReference type="PROSITE" id="PS51707">
    <property type="entry name" value="CYTH"/>
    <property type="match status" value="1"/>
</dbReference>
<dbReference type="PIRSF" id="PIRSF016487">
    <property type="entry name" value="CYTH_UCP016487"/>
    <property type="match status" value="1"/>
</dbReference>
<name>A0A6G7VAK9_9GAMM</name>
<reference evidence="4" key="1">
    <citation type="submission" date="2020-01" db="EMBL/GenBank/DDBJ databases">
        <title>Caldichromatium gen. nov., sp. nov., a thermophilic purple sulfur bacterium member of the family Chromatiaceae isolated from Nakabusa hot spring, Japan.</title>
        <authorList>
            <person name="Saini M.K."/>
            <person name="Hanada S."/>
            <person name="Tank M."/>
        </authorList>
    </citation>
    <scope>NUCLEOTIDE SEQUENCE [LARGE SCALE GENOMIC DNA]</scope>
    <source>
        <strain evidence="4">No.7</strain>
    </source>
</reference>
<feature type="active site" description="Proton acceptor" evidence="1">
    <location>
        <position position="30"/>
    </location>
</feature>
<evidence type="ECO:0000256" key="1">
    <source>
        <dbReference type="PIRSR" id="PIRSR016487-1"/>
    </source>
</evidence>
<gene>
    <name evidence="3" type="ORF">GWK36_02260</name>
</gene>
<feature type="domain" description="CYTH" evidence="2">
    <location>
        <begin position="2"/>
        <end position="149"/>
    </location>
</feature>
<dbReference type="Proteomes" id="UP000502699">
    <property type="component" value="Chromosome"/>
</dbReference>
<evidence type="ECO:0000259" key="2">
    <source>
        <dbReference type="PROSITE" id="PS51707"/>
    </source>
</evidence>
<dbReference type="PANTHER" id="PTHR40114:SF1">
    <property type="entry name" value="SLR0698 PROTEIN"/>
    <property type="match status" value="1"/>
</dbReference>
<dbReference type="Pfam" id="PF01928">
    <property type="entry name" value="CYTH"/>
    <property type="match status" value="1"/>
</dbReference>
<organism evidence="3 4">
    <name type="scientific">Caldichromatium japonicum</name>
    <dbReference type="NCBI Taxonomy" id="2699430"/>
    <lineage>
        <taxon>Bacteria</taxon>
        <taxon>Pseudomonadati</taxon>
        <taxon>Pseudomonadota</taxon>
        <taxon>Gammaproteobacteria</taxon>
        <taxon>Chromatiales</taxon>
        <taxon>Chromatiaceae</taxon>
        <taxon>Caldichromatium</taxon>
    </lineage>
</organism>
<dbReference type="SUPFAM" id="SSF55154">
    <property type="entry name" value="CYTH-like phosphatases"/>
    <property type="match status" value="1"/>
</dbReference>
<dbReference type="KEGG" id="cjap:GWK36_02260"/>
<dbReference type="CDD" id="cd07891">
    <property type="entry name" value="CYTH-like_CthTTM-like_1"/>
    <property type="match status" value="1"/>
</dbReference>
<dbReference type="InterPro" id="IPR033469">
    <property type="entry name" value="CYTH-like_dom_sf"/>
</dbReference>
<accession>A0A6G7VAK9</accession>
<evidence type="ECO:0000313" key="4">
    <source>
        <dbReference type="Proteomes" id="UP000502699"/>
    </source>
</evidence>
<dbReference type="InterPro" id="IPR023577">
    <property type="entry name" value="CYTH_domain"/>
</dbReference>
<proteinExistence type="predicted"/>
<dbReference type="PANTHER" id="PTHR40114">
    <property type="entry name" value="SLR0698 PROTEIN"/>
    <property type="match status" value="1"/>
</dbReference>
<dbReference type="Gene3D" id="2.40.320.10">
    <property type="entry name" value="Hypothetical Protein Pfu-838710-001"/>
    <property type="match status" value="1"/>
</dbReference>
<dbReference type="EMBL" id="CP048029">
    <property type="protein sequence ID" value="QIK37014.1"/>
    <property type="molecule type" value="Genomic_DNA"/>
</dbReference>
<sequence length="155" mass="17460">MPIEIERKFLVKNDDWHAQATEGVRLIQGYLSADPHLTVRVRIQGDAAVLTLKGGSRGISRLEFEYPIPLADAEEMLTALAVFPPIDKTRYLVRHEGHCWEIDVFTGANAGLVIAELELARPDEPFTRPDWLGEEVSGDPRYLNVNLARHPYGAW</sequence>
<dbReference type="SMART" id="SM01118">
    <property type="entry name" value="CYTH"/>
    <property type="match status" value="1"/>
</dbReference>
<dbReference type="AlphaFoldDB" id="A0A6G7VAK9"/>
<dbReference type="RefSeq" id="WP_166269717.1">
    <property type="nucleotide sequence ID" value="NZ_CP048029.1"/>
</dbReference>
<protein>
    <submittedName>
        <fullName evidence="3">CYTH domain-containing protein</fullName>
    </submittedName>
</protein>
<evidence type="ECO:0000313" key="3">
    <source>
        <dbReference type="EMBL" id="QIK37014.1"/>
    </source>
</evidence>
<dbReference type="InterPro" id="IPR012042">
    <property type="entry name" value="NeuTTM/CthTTM-like"/>
</dbReference>
<keyword evidence="4" id="KW-1185">Reference proteome</keyword>